<protein>
    <submittedName>
        <fullName evidence="2">Uncharacterized protein</fullName>
    </submittedName>
</protein>
<organism evidence="2">
    <name type="scientific">Arion vulgaris</name>
    <dbReference type="NCBI Taxonomy" id="1028688"/>
    <lineage>
        <taxon>Eukaryota</taxon>
        <taxon>Metazoa</taxon>
        <taxon>Spiralia</taxon>
        <taxon>Lophotrochozoa</taxon>
        <taxon>Mollusca</taxon>
        <taxon>Gastropoda</taxon>
        <taxon>Heterobranchia</taxon>
        <taxon>Euthyneura</taxon>
        <taxon>Panpulmonata</taxon>
        <taxon>Eupulmonata</taxon>
        <taxon>Stylommatophora</taxon>
        <taxon>Helicina</taxon>
        <taxon>Arionoidea</taxon>
        <taxon>Arionidae</taxon>
        <taxon>Arion</taxon>
    </lineage>
</organism>
<dbReference type="EMBL" id="HACG01011049">
    <property type="protein sequence ID" value="CEK57914.1"/>
    <property type="molecule type" value="Transcribed_RNA"/>
</dbReference>
<evidence type="ECO:0000313" key="2">
    <source>
        <dbReference type="EMBL" id="CEK57914.1"/>
    </source>
</evidence>
<feature type="non-terminal residue" evidence="2">
    <location>
        <position position="126"/>
    </location>
</feature>
<dbReference type="AlphaFoldDB" id="A0A0B6YNU8"/>
<evidence type="ECO:0000256" key="1">
    <source>
        <dbReference type="SAM" id="MobiDB-lite"/>
    </source>
</evidence>
<sequence>CSRIQRTQGTSRSASTGKLDTREIVEGRKSVHQFQPKSGKDCSTIDEAGHHTAVGISAGSCYPGKNEEEEIIDDGNRNDSGGSDGFTPSDGTRTITTIGSSYGSAGSGNNSSLKSASSTFSSSSSS</sequence>
<gene>
    <name evidence="2" type="primary">ORF31449</name>
</gene>
<feature type="region of interest" description="Disordered" evidence="1">
    <location>
        <begin position="55"/>
        <end position="126"/>
    </location>
</feature>
<feature type="compositionally biased region" description="Basic and acidic residues" evidence="1">
    <location>
        <begin position="19"/>
        <end position="29"/>
    </location>
</feature>
<feature type="non-terminal residue" evidence="2">
    <location>
        <position position="1"/>
    </location>
</feature>
<name>A0A0B6YNU8_9EUPU</name>
<reference evidence="2" key="1">
    <citation type="submission" date="2014-12" db="EMBL/GenBank/DDBJ databases">
        <title>Insight into the proteome of Arion vulgaris.</title>
        <authorList>
            <person name="Aradska J."/>
            <person name="Bulat T."/>
            <person name="Smidak R."/>
            <person name="Sarate P."/>
            <person name="Gangsoo J."/>
            <person name="Sialana F."/>
            <person name="Bilban M."/>
            <person name="Lubec G."/>
        </authorList>
    </citation>
    <scope>NUCLEOTIDE SEQUENCE</scope>
    <source>
        <tissue evidence="2">Skin</tissue>
    </source>
</reference>
<feature type="compositionally biased region" description="Polar residues" evidence="1">
    <location>
        <begin position="1"/>
        <end position="18"/>
    </location>
</feature>
<feature type="region of interest" description="Disordered" evidence="1">
    <location>
        <begin position="1"/>
        <end position="41"/>
    </location>
</feature>
<feature type="compositionally biased region" description="Low complexity" evidence="1">
    <location>
        <begin position="89"/>
        <end position="126"/>
    </location>
</feature>
<accession>A0A0B6YNU8</accession>
<proteinExistence type="predicted"/>